<reference evidence="2" key="1">
    <citation type="submission" date="2008-03" db="EMBL/GenBank/DDBJ databases">
        <title>Complete sequence of chromosome of Beijerinckia indica subsp. indica ATCC 9039.</title>
        <authorList>
            <consortium name="US DOE Joint Genome Institute"/>
            <person name="Copeland A."/>
            <person name="Lucas S."/>
            <person name="Lapidus A."/>
            <person name="Glavina del Rio T."/>
            <person name="Dalin E."/>
            <person name="Tice H."/>
            <person name="Bruce D."/>
            <person name="Goodwin L."/>
            <person name="Pitluck S."/>
            <person name="LaButti K."/>
            <person name="Schmutz J."/>
            <person name="Larimer F."/>
            <person name="Land M."/>
            <person name="Hauser L."/>
            <person name="Kyrpides N."/>
            <person name="Mikhailova N."/>
            <person name="Dunfield P.F."/>
            <person name="Dedysh S.N."/>
            <person name="Liesack W."/>
            <person name="Saw J.H."/>
            <person name="Alam M."/>
            <person name="Chen Y."/>
            <person name="Murrell J.C."/>
            <person name="Richardson P."/>
        </authorList>
    </citation>
    <scope>NUCLEOTIDE SEQUENCE [LARGE SCALE GENOMIC DNA]</scope>
    <source>
        <strain evidence="2">ATCC 9039 / DSM 1715 / NCIMB 8712</strain>
    </source>
</reference>
<dbReference type="AlphaFoldDB" id="B2IB89"/>
<evidence type="ECO:0000313" key="2">
    <source>
        <dbReference type="Proteomes" id="UP000001695"/>
    </source>
</evidence>
<protein>
    <submittedName>
        <fullName evidence="1">Uncharacterized protein</fullName>
    </submittedName>
</protein>
<dbReference type="KEGG" id="bid:Bind_1540"/>
<dbReference type="EMBL" id="CP001016">
    <property type="protein sequence ID" value="ACB95173.1"/>
    <property type="molecule type" value="Genomic_DNA"/>
</dbReference>
<dbReference type="Proteomes" id="UP000001695">
    <property type="component" value="Chromosome"/>
</dbReference>
<dbReference type="eggNOG" id="ENOG503370M">
    <property type="taxonomic scope" value="Bacteria"/>
</dbReference>
<accession>B2IB89</accession>
<proteinExistence type="predicted"/>
<evidence type="ECO:0000313" key="1">
    <source>
        <dbReference type="EMBL" id="ACB95173.1"/>
    </source>
</evidence>
<name>B2IB89_BEII9</name>
<dbReference type="HOGENOM" id="CLU_1755277_0_0_5"/>
<organism evidence="1 2">
    <name type="scientific">Beijerinckia indica subsp. indica (strain ATCC 9039 / DSM 1715 / NCIMB 8712)</name>
    <dbReference type="NCBI Taxonomy" id="395963"/>
    <lineage>
        <taxon>Bacteria</taxon>
        <taxon>Pseudomonadati</taxon>
        <taxon>Pseudomonadota</taxon>
        <taxon>Alphaproteobacteria</taxon>
        <taxon>Hyphomicrobiales</taxon>
        <taxon>Beijerinckiaceae</taxon>
        <taxon>Beijerinckia</taxon>
    </lineage>
</organism>
<keyword evidence="2" id="KW-1185">Reference proteome</keyword>
<reference evidence="1 2" key="2">
    <citation type="journal article" date="2010" name="J. Bacteriol.">
        <title>Complete genome sequence of Beijerinckia indica subsp. indica.</title>
        <authorList>
            <person name="Tamas I."/>
            <person name="Dedysh S.N."/>
            <person name="Liesack W."/>
            <person name="Stott M.B."/>
            <person name="Alam M."/>
            <person name="Murrell J.C."/>
            <person name="Dunfield P.F."/>
        </authorList>
    </citation>
    <scope>NUCLEOTIDE SEQUENCE [LARGE SCALE GENOMIC DNA]</scope>
    <source>
        <strain evidence="2">ATCC 9039 / DSM 1715 / NCIMB 8712</strain>
    </source>
</reference>
<gene>
    <name evidence="1" type="ordered locus">Bind_1540</name>
</gene>
<sequence length="148" mass="16666">MKVNSYVVQKNSYISYIYVLFSNFCMKPMPVLTILPSPENKAGPLDGPFVLTTPDDDAELIAIVIAFVRLVIRGVSSYNKQGMEESSNLKSYAMECYEELQDESPEAAERLIDLMVDCSGMPDALKTHPIWRLDRAILRVLPGIVFEE</sequence>